<accession>A0A1X9YU40</accession>
<name>A0A1X9YU40_9BACT</name>
<evidence type="ECO:0000313" key="2">
    <source>
        <dbReference type="Proteomes" id="UP000266292"/>
    </source>
</evidence>
<organism evidence="1 2">
    <name type="scientific">Pontibacter actiniarum</name>
    <dbReference type="NCBI Taxonomy" id="323450"/>
    <lineage>
        <taxon>Bacteria</taxon>
        <taxon>Pseudomonadati</taxon>
        <taxon>Bacteroidota</taxon>
        <taxon>Cytophagia</taxon>
        <taxon>Cytophagales</taxon>
        <taxon>Hymenobacteraceae</taxon>
        <taxon>Pontibacter</taxon>
    </lineage>
</organism>
<dbReference type="OrthoDB" id="9952816at2"/>
<evidence type="ECO:0000313" key="1">
    <source>
        <dbReference type="EMBL" id="ARS36378.1"/>
    </source>
</evidence>
<dbReference type="Proteomes" id="UP000266292">
    <property type="component" value="Chromosome"/>
</dbReference>
<reference evidence="2" key="1">
    <citation type="submission" date="2017-05" db="EMBL/GenBank/DDBJ databases">
        <authorList>
            <person name="Ray J."/>
            <person name="Price M."/>
            <person name="Deutschbauer A."/>
        </authorList>
    </citation>
    <scope>NUCLEOTIDE SEQUENCE [LARGE SCALE GENOMIC DNA]</scope>
    <source>
        <strain evidence="2">DSM 19842</strain>
    </source>
</reference>
<keyword evidence="2" id="KW-1185">Reference proteome</keyword>
<gene>
    <name evidence="1" type="ORF">CA264_13555</name>
</gene>
<dbReference type="RefSeq" id="WP_025607918.1">
    <property type="nucleotide sequence ID" value="NZ_CP021235.1"/>
</dbReference>
<dbReference type="AlphaFoldDB" id="A0A1X9YU40"/>
<sequence length="96" mass="11074">MITHIQGPEGSSNTQIQVKDILYLKTHQLSFFDTEVFNLYVFVKKGDSEHFYLFIYKELLPMQLAFEQLTAAMETPLSGTHTIYFSPDLHLASEEV</sequence>
<dbReference type="STRING" id="709015.GCA_000472485_02750"/>
<dbReference type="KEGG" id="pact:CA264_13555"/>
<protein>
    <submittedName>
        <fullName evidence="1">Uncharacterized protein</fullName>
    </submittedName>
</protein>
<dbReference type="EMBL" id="CP021235">
    <property type="protein sequence ID" value="ARS36378.1"/>
    <property type="molecule type" value="Genomic_DNA"/>
</dbReference>
<proteinExistence type="predicted"/>